<proteinExistence type="predicted"/>
<protein>
    <submittedName>
        <fullName evidence="2">Uncharacterized protein</fullName>
    </submittedName>
</protein>
<feature type="transmembrane region" description="Helical" evidence="1">
    <location>
        <begin position="169"/>
        <end position="189"/>
    </location>
</feature>
<evidence type="ECO:0000313" key="3">
    <source>
        <dbReference type="Proteomes" id="UP000284451"/>
    </source>
</evidence>
<feature type="transmembrane region" description="Helical" evidence="1">
    <location>
        <begin position="101"/>
        <end position="120"/>
    </location>
</feature>
<keyword evidence="1" id="KW-0812">Transmembrane</keyword>
<dbReference type="EMBL" id="SAUY01000015">
    <property type="protein sequence ID" value="RWR30546.1"/>
    <property type="molecule type" value="Genomic_DNA"/>
</dbReference>
<feature type="transmembrane region" description="Helical" evidence="1">
    <location>
        <begin position="126"/>
        <end position="148"/>
    </location>
</feature>
<comment type="caution">
    <text evidence="2">The sequence shown here is derived from an EMBL/GenBank/DDBJ whole genome shotgun (WGS) entry which is preliminary data.</text>
</comment>
<gene>
    <name evidence="2" type="ORF">D2T29_12810</name>
</gene>
<reference evidence="2 3" key="1">
    <citation type="submission" date="2019-01" db="EMBL/GenBank/DDBJ databases">
        <title>Sinorhodobacter populi sp. nov. isolated from the symptomatic bark tissue of Populus euramericana canker.</title>
        <authorList>
            <person name="Xu G."/>
        </authorList>
    </citation>
    <scope>NUCLEOTIDE SEQUENCE [LARGE SCALE GENOMIC DNA]</scope>
    <source>
        <strain evidence="2 3">07D10-4-3</strain>
    </source>
</reference>
<dbReference type="AlphaFoldDB" id="A0A443KCX4"/>
<sequence>MKDRNPNLCERCIGTKRPEVEYKLADTGRCGQCGEINEVWDVEHLAALSEQGREVYAPDGVTLIEERLRDPHIKDETASNENRLDDAQKANHIENIRRASVYNRSLFMSLIGIIGSYAIVYFGDRIVAMSIGVGICFVAMFMSAIQILRLNKKEGDRKTLSDRDFRSSIAVHFVLSVSILILSCLSVLWKSTAH</sequence>
<evidence type="ECO:0000256" key="1">
    <source>
        <dbReference type="SAM" id="Phobius"/>
    </source>
</evidence>
<dbReference type="Proteomes" id="UP000284451">
    <property type="component" value="Unassembled WGS sequence"/>
</dbReference>
<keyword evidence="1" id="KW-1133">Transmembrane helix</keyword>
<evidence type="ECO:0000313" key="2">
    <source>
        <dbReference type="EMBL" id="RWR30546.1"/>
    </source>
</evidence>
<keyword evidence="1" id="KW-0472">Membrane</keyword>
<name>A0A443KCX4_9RHOB</name>
<accession>A0A443KCX4</accession>
<reference evidence="2 3" key="2">
    <citation type="submission" date="2019-01" db="EMBL/GenBank/DDBJ databases">
        <authorList>
            <person name="Li Y."/>
        </authorList>
    </citation>
    <scope>NUCLEOTIDE SEQUENCE [LARGE SCALE GENOMIC DNA]</scope>
    <source>
        <strain evidence="2 3">07D10-4-3</strain>
    </source>
</reference>
<dbReference type="RefSeq" id="WP_128232752.1">
    <property type="nucleotide sequence ID" value="NZ_SAUY01000015.1"/>
</dbReference>
<organism evidence="2 3">
    <name type="scientific">Paenirhodobacter populi</name>
    <dbReference type="NCBI Taxonomy" id="2306993"/>
    <lineage>
        <taxon>Bacteria</taxon>
        <taxon>Pseudomonadati</taxon>
        <taxon>Pseudomonadota</taxon>
        <taxon>Alphaproteobacteria</taxon>
        <taxon>Rhodobacterales</taxon>
        <taxon>Rhodobacter group</taxon>
        <taxon>Paenirhodobacter</taxon>
    </lineage>
</organism>